<evidence type="ECO:0000313" key="5">
    <source>
        <dbReference type="Proteomes" id="UP001153636"/>
    </source>
</evidence>
<dbReference type="Pfam" id="PF15753">
    <property type="entry name" value="BLOC1S3"/>
    <property type="match status" value="1"/>
</dbReference>
<name>A0A9P0CPK7_9CUCU</name>
<sequence>MNTSVVVTGEAPETDSEEEGGNNLVNAMTKSVQGAVITGEDSESDTEIEVSVASATSALNHEELLDSNNIKYNSLFHQKLREHNEQLNNSVDNICQSTVNEANKHLNVIEQQLLRSQMTMQNAVASLKTLSINSLSIKSKLHSLLSSNFLANVVVQKE</sequence>
<organism evidence="4 5">
    <name type="scientific">Psylliodes chrysocephalus</name>
    <dbReference type="NCBI Taxonomy" id="3402493"/>
    <lineage>
        <taxon>Eukaryota</taxon>
        <taxon>Metazoa</taxon>
        <taxon>Ecdysozoa</taxon>
        <taxon>Arthropoda</taxon>
        <taxon>Hexapoda</taxon>
        <taxon>Insecta</taxon>
        <taxon>Pterygota</taxon>
        <taxon>Neoptera</taxon>
        <taxon>Endopterygota</taxon>
        <taxon>Coleoptera</taxon>
        <taxon>Polyphaga</taxon>
        <taxon>Cucujiformia</taxon>
        <taxon>Chrysomeloidea</taxon>
        <taxon>Chrysomelidae</taxon>
        <taxon>Galerucinae</taxon>
        <taxon>Alticini</taxon>
        <taxon>Psylliodes</taxon>
    </lineage>
</organism>
<dbReference type="PANTHER" id="PTHR31974:SF2">
    <property type="entry name" value="BIOGENESIS OF LYSOSOME-RELATED ORGANELLES COMPLEX 1 SUBUNIT 3"/>
    <property type="match status" value="1"/>
</dbReference>
<gene>
    <name evidence="4" type="ORF">PSYICH_LOCUS3138</name>
</gene>
<accession>A0A9P0CPK7</accession>
<dbReference type="Proteomes" id="UP001153636">
    <property type="component" value="Chromosome 12"/>
</dbReference>
<evidence type="ECO:0000256" key="1">
    <source>
        <dbReference type="ARBA" id="ARBA00008942"/>
    </source>
</evidence>
<reference evidence="4" key="1">
    <citation type="submission" date="2022-01" db="EMBL/GenBank/DDBJ databases">
        <authorList>
            <person name="King R."/>
        </authorList>
    </citation>
    <scope>NUCLEOTIDE SEQUENCE</scope>
</reference>
<dbReference type="InterPro" id="IPR017245">
    <property type="entry name" value="BLOC-1_complex_su-3"/>
</dbReference>
<dbReference type="EMBL" id="OV651824">
    <property type="protein sequence ID" value="CAH1101861.1"/>
    <property type="molecule type" value="Genomic_DNA"/>
</dbReference>
<evidence type="ECO:0000313" key="4">
    <source>
        <dbReference type="EMBL" id="CAH1101861.1"/>
    </source>
</evidence>
<dbReference type="GO" id="GO:0031083">
    <property type="term" value="C:BLOC-1 complex"/>
    <property type="evidence" value="ECO:0007669"/>
    <property type="project" value="TreeGrafter"/>
</dbReference>
<evidence type="ECO:0000256" key="3">
    <source>
        <dbReference type="SAM" id="MobiDB-lite"/>
    </source>
</evidence>
<evidence type="ECO:0000256" key="2">
    <source>
        <dbReference type="ARBA" id="ARBA00019581"/>
    </source>
</evidence>
<dbReference type="PANTHER" id="PTHR31974">
    <property type="entry name" value="BIOGENESIS OF LYSOSOME-RELATED ORGANELLES COMPLEX 1 SUBUNIT 3"/>
    <property type="match status" value="1"/>
</dbReference>
<dbReference type="OrthoDB" id="5984572at2759"/>
<proteinExistence type="inferred from homology"/>
<feature type="region of interest" description="Disordered" evidence="3">
    <location>
        <begin position="1"/>
        <end position="22"/>
    </location>
</feature>
<keyword evidence="5" id="KW-1185">Reference proteome</keyword>
<protein>
    <recommendedName>
        <fullName evidence="2">Biogenesis of lysosome-related organelles complex 1 subunit 3</fullName>
    </recommendedName>
</protein>
<dbReference type="AlphaFoldDB" id="A0A9P0CPK7"/>
<comment type="similarity">
    <text evidence="1">Belongs to the BLOC1S3 family.</text>
</comment>